<dbReference type="GO" id="GO:0043596">
    <property type="term" value="C:nuclear replication fork"/>
    <property type="evidence" value="ECO:0007669"/>
    <property type="project" value="TreeGrafter"/>
</dbReference>
<dbReference type="PANTHER" id="PTHR19932">
    <property type="entry name" value="WD REPEAT AND HMG-BOX DNA BINDING PROTEIN"/>
    <property type="match status" value="1"/>
</dbReference>
<evidence type="ECO:0000259" key="1">
    <source>
        <dbReference type="Pfam" id="PF12341"/>
    </source>
</evidence>
<dbReference type="InterPro" id="IPR015943">
    <property type="entry name" value="WD40/YVTN_repeat-like_dom_sf"/>
</dbReference>
<dbReference type="SMART" id="SM00320">
    <property type="entry name" value="WD40"/>
    <property type="match status" value="4"/>
</dbReference>
<dbReference type="WBParaSite" id="PgR033_g002_t04">
    <property type="protein sequence ID" value="PgR033_g002_t04"/>
    <property type="gene ID" value="PgR033_g002"/>
</dbReference>
<name>A0A915BBD4_PARUN</name>
<feature type="domain" description="WDHD1/CFT4 second beta-propeller" evidence="1">
    <location>
        <begin position="413"/>
        <end position="477"/>
    </location>
</feature>
<dbReference type="Pfam" id="PF12341">
    <property type="entry name" value="Mcl1_mid"/>
    <property type="match status" value="1"/>
</dbReference>
<dbReference type="InterPro" id="IPR011047">
    <property type="entry name" value="Quinoprotein_ADH-like_sf"/>
</dbReference>
<dbReference type="AlphaFoldDB" id="A0A915BBD4"/>
<accession>A0A915BBD4</accession>
<dbReference type="Proteomes" id="UP000887569">
    <property type="component" value="Unplaced"/>
</dbReference>
<dbReference type="GO" id="GO:0003682">
    <property type="term" value="F:chromatin binding"/>
    <property type="evidence" value="ECO:0007669"/>
    <property type="project" value="TreeGrafter"/>
</dbReference>
<dbReference type="Pfam" id="PF24817">
    <property type="entry name" value="WD40_WDHD1_1st"/>
    <property type="match status" value="1"/>
</dbReference>
<proteinExistence type="predicted"/>
<sequence>RLIAKMSGGEFSEPRLLHSIGFIDLCVNKSRRTSSVAFLSSGTDGDIWLWNEDPLEDAEYEPRNVQGRTHHSLAWHDENIYVGHTLIDARTGVEKAVVSRFSLNDFVASAPLISFSLDVTSLDVSSDGNILVAGAIDHILKVIQLESGNYVRLECEGQIMCVRIDPNGELLAVSASDGILRIYPIAVVSGASPIRSIRISSRIPDIEDCSPGQPRLEISWAVDGTYLFSVVLGGVKRFKRETFDDPSSFIASSSVTEMFSTCCISSCGKFVAASSMGGTICVWNVESGELLSSCKYVRLGETKVITSMIWHPILYGTLFFADSEEHICSLSNCVKEPISNSDSSDHPSKKKLFDSDDDTRLSADLGAIKKSYGFDDEGVHITEKSPPPDERPFVPLKMLESAAPYEPPRVPGSFVSGSSPTHLSQRYLKWNQFGMVTSFSTTEENTIEVRWHDASVHSEMIIDNSTSRYSIADLSNEWLC</sequence>
<dbReference type="InterPro" id="IPR022100">
    <property type="entry name" value="WDHD1/CFT4_beta-prop_2nd"/>
</dbReference>
<dbReference type="Gene3D" id="2.130.10.10">
    <property type="entry name" value="YVTN repeat-like/Quinoprotein amine dehydrogenase"/>
    <property type="match status" value="2"/>
</dbReference>
<reference evidence="4" key="1">
    <citation type="submission" date="2022-11" db="UniProtKB">
        <authorList>
            <consortium name="WormBaseParasite"/>
        </authorList>
    </citation>
    <scope>IDENTIFICATION</scope>
</reference>
<dbReference type="GO" id="GO:0006281">
    <property type="term" value="P:DNA repair"/>
    <property type="evidence" value="ECO:0007669"/>
    <property type="project" value="TreeGrafter"/>
</dbReference>
<dbReference type="SUPFAM" id="SSF50998">
    <property type="entry name" value="Quinoprotein alcohol dehydrogenase-like"/>
    <property type="match status" value="1"/>
</dbReference>
<dbReference type="GO" id="GO:0000278">
    <property type="term" value="P:mitotic cell cycle"/>
    <property type="evidence" value="ECO:0007669"/>
    <property type="project" value="TreeGrafter"/>
</dbReference>
<dbReference type="GO" id="GO:0006261">
    <property type="term" value="P:DNA-templated DNA replication"/>
    <property type="evidence" value="ECO:0007669"/>
    <property type="project" value="TreeGrafter"/>
</dbReference>
<dbReference type="PANTHER" id="PTHR19932:SF10">
    <property type="entry name" value="WD REPEAT AND HMG-BOX DNA-BINDING PROTEIN 1"/>
    <property type="match status" value="1"/>
</dbReference>
<dbReference type="InterPro" id="IPR001680">
    <property type="entry name" value="WD40_rpt"/>
</dbReference>
<feature type="domain" description="WDHD1 first WD40" evidence="2">
    <location>
        <begin position="15"/>
        <end position="328"/>
    </location>
</feature>
<evidence type="ECO:0000259" key="2">
    <source>
        <dbReference type="Pfam" id="PF24817"/>
    </source>
</evidence>
<protein>
    <submittedName>
        <fullName evidence="4">Minichromosome loss protein Mcl1 middle region domain-containing protein</fullName>
    </submittedName>
</protein>
<evidence type="ECO:0000313" key="3">
    <source>
        <dbReference type="Proteomes" id="UP000887569"/>
    </source>
</evidence>
<dbReference type="InterPro" id="IPR057646">
    <property type="entry name" value="WD40_WDHD1_1st"/>
</dbReference>
<organism evidence="3 4">
    <name type="scientific">Parascaris univalens</name>
    <name type="common">Nematode worm</name>
    <dbReference type="NCBI Taxonomy" id="6257"/>
    <lineage>
        <taxon>Eukaryota</taxon>
        <taxon>Metazoa</taxon>
        <taxon>Ecdysozoa</taxon>
        <taxon>Nematoda</taxon>
        <taxon>Chromadorea</taxon>
        <taxon>Rhabditida</taxon>
        <taxon>Spirurina</taxon>
        <taxon>Ascaridomorpha</taxon>
        <taxon>Ascaridoidea</taxon>
        <taxon>Ascarididae</taxon>
        <taxon>Parascaris</taxon>
    </lineage>
</organism>
<evidence type="ECO:0000313" key="4">
    <source>
        <dbReference type="WBParaSite" id="PgR033_g002_t04"/>
    </source>
</evidence>
<keyword evidence="3" id="KW-1185">Reference proteome</keyword>